<gene>
    <name evidence="1" type="ORF">MNBD_CHLOROFLEXI01-251</name>
</gene>
<protein>
    <submittedName>
        <fullName evidence="1">CRISPR-associated protein Csc1</fullName>
    </submittedName>
</protein>
<dbReference type="InterPro" id="IPR017576">
    <property type="entry name" value="CRISPR-assoc_prot_Csc1"/>
</dbReference>
<sequence length="256" mass="29162">MTHIYRCEITLQEATFFSSREISNTYYTEPLLGNYALAYAFGFAQSPYFNQGEIRYVQDLGGLNEQGIYVTPGTLQGSPRFTFGQFNAQPDAYWFAFANNAIVSRSDGSWMEKAGPVWYEHRPGARRKIGLENRPQYGRIRMLAIGNRAVCHIISQEPLTLPRYIRLGKFMSKARVTVTKQPINITQRQELRLNMLLNPADLPSEYRLSIFDLITVPPTPLVQNVILSGSFYALSNGNYLPVGMRFGVELLERKVK</sequence>
<reference evidence="1" key="1">
    <citation type="submission" date="2018-06" db="EMBL/GenBank/DDBJ databases">
        <authorList>
            <person name="Zhirakovskaya E."/>
        </authorList>
    </citation>
    <scope>NUCLEOTIDE SEQUENCE</scope>
</reference>
<evidence type="ECO:0000313" key="1">
    <source>
        <dbReference type="EMBL" id="VAW34211.1"/>
    </source>
</evidence>
<dbReference type="EMBL" id="UOEU01000520">
    <property type="protein sequence ID" value="VAW34211.1"/>
    <property type="molecule type" value="Genomic_DNA"/>
</dbReference>
<dbReference type="Pfam" id="PF26241">
    <property type="entry name" value="Cas_Csc1"/>
    <property type="match status" value="1"/>
</dbReference>
<dbReference type="NCBIfam" id="TIGR03159">
    <property type="entry name" value="cas_Csc1"/>
    <property type="match status" value="1"/>
</dbReference>
<accession>A0A3B0USY0</accession>
<proteinExistence type="predicted"/>
<dbReference type="AlphaFoldDB" id="A0A3B0USY0"/>
<name>A0A3B0USY0_9ZZZZ</name>
<organism evidence="1">
    <name type="scientific">hydrothermal vent metagenome</name>
    <dbReference type="NCBI Taxonomy" id="652676"/>
    <lineage>
        <taxon>unclassified sequences</taxon>
        <taxon>metagenomes</taxon>
        <taxon>ecological metagenomes</taxon>
    </lineage>
</organism>